<organism evidence="1 2">
    <name type="scientific">Eretmocerus hayati</name>
    <dbReference type="NCBI Taxonomy" id="131215"/>
    <lineage>
        <taxon>Eukaryota</taxon>
        <taxon>Metazoa</taxon>
        <taxon>Ecdysozoa</taxon>
        <taxon>Arthropoda</taxon>
        <taxon>Hexapoda</taxon>
        <taxon>Insecta</taxon>
        <taxon>Pterygota</taxon>
        <taxon>Neoptera</taxon>
        <taxon>Endopterygota</taxon>
        <taxon>Hymenoptera</taxon>
        <taxon>Apocrita</taxon>
        <taxon>Proctotrupomorpha</taxon>
        <taxon>Chalcidoidea</taxon>
        <taxon>Aphelinidae</taxon>
        <taxon>Aphelininae</taxon>
        <taxon>Eretmocerus</taxon>
    </lineage>
</organism>
<dbReference type="EMBL" id="CM056741">
    <property type="protein sequence ID" value="KAJ8684316.1"/>
    <property type="molecule type" value="Genomic_DNA"/>
</dbReference>
<accession>A0ACC2PMQ9</accession>
<sequence>MNSSKIFCALVPLLVEIAGIKDEGGKNSKMDFGRYNRSLNPMYEMDSHSFLNRSADMNNFVRVATDIETTSLAPSSEIFEIAACSNDTDFDVYMNPSISISPEAARITGFQTKGGKLYHGNEEIRTIPAKDAVLEYLGYLKSFGRPVILIAHNAF</sequence>
<keyword evidence="2" id="KW-1185">Reference proteome</keyword>
<protein>
    <submittedName>
        <fullName evidence="1">Uncharacterized protein</fullName>
    </submittedName>
</protein>
<evidence type="ECO:0000313" key="2">
    <source>
        <dbReference type="Proteomes" id="UP001239111"/>
    </source>
</evidence>
<feature type="non-terminal residue" evidence="1">
    <location>
        <position position="155"/>
    </location>
</feature>
<proteinExistence type="predicted"/>
<name>A0ACC2PMQ9_9HYME</name>
<reference evidence="1" key="1">
    <citation type="submission" date="2023-04" db="EMBL/GenBank/DDBJ databases">
        <title>A chromosome-level genome assembly of the parasitoid wasp Eretmocerus hayati.</title>
        <authorList>
            <person name="Zhong Y."/>
            <person name="Liu S."/>
            <person name="Liu Y."/>
        </authorList>
    </citation>
    <scope>NUCLEOTIDE SEQUENCE</scope>
    <source>
        <strain evidence="1">ZJU_SS_LIU_2023</strain>
    </source>
</reference>
<evidence type="ECO:0000313" key="1">
    <source>
        <dbReference type="EMBL" id="KAJ8684316.1"/>
    </source>
</evidence>
<comment type="caution">
    <text evidence="1">The sequence shown here is derived from an EMBL/GenBank/DDBJ whole genome shotgun (WGS) entry which is preliminary data.</text>
</comment>
<dbReference type="Proteomes" id="UP001239111">
    <property type="component" value="Chromosome 1"/>
</dbReference>
<gene>
    <name evidence="1" type="ORF">QAD02_020108</name>
</gene>